<dbReference type="RefSeq" id="XP_022335115.1">
    <property type="nucleotide sequence ID" value="XM_022479407.1"/>
</dbReference>
<dbReference type="OrthoDB" id="6056968at2759"/>
<keyword evidence="1" id="KW-1015">Disulfide bond</keyword>
<dbReference type="SUPFAM" id="SSF56436">
    <property type="entry name" value="C-type lectin-like"/>
    <property type="match status" value="1"/>
</dbReference>
<dbReference type="CDD" id="cd00037">
    <property type="entry name" value="CLECT"/>
    <property type="match status" value="1"/>
</dbReference>
<evidence type="ECO:0000256" key="1">
    <source>
        <dbReference type="ARBA" id="ARBA00023157"/>
    </source>
</evidence>
<dbReference type="InterPro" id="IPR018378">
    <property type="entry name" value="C-type_lectin_CS"/>
</dbReference>
<dbReference type="Proteomes" id="UP000694844">
    <property type="component" value="Chromosome 4"/>
</dbReference>
<dbReference type="InterPro" id="IPR016187">
    <property type="entry name" value="CTDL_fold"/>
</dbReference>
<evidence type="ECO:0000313" key="3">
    <source>
        <dbReference type="Proteomes" id="UP000694844"/>
    </source>
</evidence>
<dbReference type="AlphaFoldDB" id="A0A8B8E4I9"/>
<dbReference type="InterPro" id="IPR001304">
    <property type="entry name" value="C-type_lectin-like"/>
</dbReference>
<evidence type="ECO:0000313" key="4">
    <source>
        <dbReference type="RefSeq" id="XP_022335115.1"/>
    </source>
</evidence>
<dbReference type="InterPro" id="IPR016186">
    <property type="entry name" value="C-type_lectin-like/link_sf"/>
</dbReference>
<name>A0A8B8E4I9_CRAVI</name>
<dbReference type="InterPro" id="IPR050111">
    <property type="entry name" value="C-type_lectin/snaclec_domain"/>
</dbReference>
<gene>
    <name evidence="4" type="primary">LOC111131737</name>
</gene>
<organism evidence="3 4">
    <name type="scientific">Crassostrea virginica</name>
    <name type="common">Eastern oyster</name>
    <dbReference type="NCBI Taxonomy" id="6565"/>
    <lineage>
        <taxon>Eukaryota</taxon>
        <taxon>Metazoa</taxon>
        <taxon>Spiralia</taxon>
        <taxon>Lophotrochozoa</taxon>
        <taxon>Mollusca</taxon>
        <taxon>Bivalvia</taxon>
        <taxon>Autobranchia</taxon>
        <taxon>Pteriomorphia</taxon>
        <taxon>Ostreida</taxon>
        <taxon>Ostreoidea</taxon>
        <taxon>Ostreidae</taxon>
        <taxon>Crassostrea</taxon>
    </lineage>
</organism>
<dbReference type="PROSITE" id="PS00615">
    <property type="entry name" value="C_TYPE_LECTIN_1"/>
    <property type="match status" value="1"/>
</dbReference>
<sequence length="161" mass="18933">MIIQRKAVTKRPAQSVVGVTVFYRKVCHEYQHWRNVCKNNHTVSSTYFKHSKRLLLSKWLDAIQVLVFPCQQRLPKLVQCPTNNTWLGATDWLEEGTWLWEPHGVRLNYTNFAPEQPNNYNTQNCLLMDALHNYQWNDLECVALTRHYICERGENVGMIIG</sequence>
<evidence type="ECO:0000259" key="2">
    <source>
        <dbReference type="PROSITE" id="PS50041"/>
    </source>
</evidence>
<reference evidence="4" key="1">
    <citation type="submission" date="2025-08" db="UniProtKB">
        <authorList>
            <consortium name="RefSeq"/>
        </authorList>
    </citation>
    <scope>IDENTIFICATION</scope>
    <source>
        <tissue evidence="4">Whole sample</tissue>
    </source>
</reference>
<dbReference type="GeneID" id="111131737"/>
<dbReference type="Pfam" id="PF00059">
    <property type="entry name" value="Lectin_C"/>
    <property type="match status" value="1"/>
</dbReference>
<dbReference type="PROSITE" id="PS50041">
    <property type="entry name" value="C_TYPE_LECTIN_2"/>
    <property type="match status" value="1"/>
</dbReference>
<protein>
    <submittedName>
        <fullName evidence="4">C-type lectin domain family 3 member A-like isoform X2</fullName>
    </submittedName>
</protein>
<feature type="domain" description="C-type lectin" evidence="2">
    <location>
        <begin position="23"/>
        <end position="141"/>
    </location>
</feature>
<accession>A0A8B8E4I9</accession>
<proteinExistence type="predicted"/>
<dbReference type="PANTHER" id="PTHR22803">
    <property type="entry name" value="MANNOSE, PHOSPHOLIPASE, LECTIN RECEPTOR RELATED"/>
    <property type="match status" value="1"/>
</dbReference>
<dbReference type="Gene3D" id="3.10.100.10">
    <property type="entry name" value="Mannose-Binding Protein A, subunit A"/>
    <property type="match status" value="1"/>
</dbReference>
<keyword evidence="3" id="KW-1185">Reference proteome</keyword>